<protein>
    <recommendedName>
        <fullName evidence="3">Deoxyribose-phosphate aldolase</fullName>
    </recommendedName>
</protein>
<keyword evidence="2" id="KW-1185">Reference proteome</keyword>
<name>A0A5J4FX61_9FLAO</name>
<dbReference type="OrthoDB" id="982433at2"/>
<dbReference type="InterPro" id="IPR045444">
    <property type="entry name" value="DUF6503"/>
</dbReference>
<dbReference type="Pfam" id="PF20113">
    <property type="entry name" value="DUF6503"/>
    <property type="match status" value="1"/>
</dbReference>
<organism evidence="1 2">
    <name type="scientific">Patiriisocius marinistellae</name>
    <dbReference type="NCBI Taxonomy" id="2494560"/>
    <lineage>
        <taxon>Bacteria</taxon>
        <taxon>Pseudomonadati</taxon>
        <taxon>Bacteroidota</taxon>
        <taxon>Flavobacteriia</taxon>
        <taxon>Flavobacteriales</taxon>
        <taxon>Flavobacteriaceae</taxon>
        <taxon>Patiriisocius</taxon>
    </lineage>
</organism>
<sequence>MKYILSIILFTTLVSCANTEEKLTAQQIIDNAIETACSGNCENITIDFDFRKGKYQSTRDGGNYSYSRIIHDSVSVIKDVFSNTNFRREINDSIVNVSDSIKIKIVDGVNSVHYFSQLPYGLNAPAVNKKLVGEGSINDVPYYKIEVTFKEEGGGTDFDDVFMYWVHKTNFTVDYLAYSYAVNGGGIRFREAYNPRTIEGVRFVDYNNYKPESLETPLTDLDKLFEQNNLKLLSKIETENVRVMLN</sequence>
<proteinExistence type="predicted"/>
<dbReference type="EMBL" id="BKCF01000004">
    <property type="protein sequence ID" value="GEQ86633.1"/>
    <property type="molecule type" value="Genomic_DNA"/>
</dbReference>
<dbReference type="PROSITE" id="PS51257">
    <property type="entry name" value="PROKAR_LIPOPROTEIN"/>
    <property type="match status" value="1"/>
</dbReference>
<dbReference type="Proteomes" id="UP000326994">
    <property type="component" value="Unassembled WGS sequence"/>
</dbReference>
<gene>
    <name evidence="1" type="ORF">ULMS_21410</name>
</gene>
<evidence type="ECO:0000313" key="1">
    <source>
        <dbReference type="EMBL" id="GEQ86633.1"/>
    </source>
</evidence>
<dbReference type="AlphaFoldDB" id="A0A5J4FX61"/>
<dbReference type="RefSeq" id="WP_151894563.1">
    <property type="nucleotide sequence ID" value="NZ_BKCF01000004.1"/>
</dbReference>
<evidence type="ECO:0000313" key="2">
    <source>
        <dbReference type="Proteomes" id="UP000326994"/>
    </source>
</evidence>
<reference evidence="1 2" key="1">
    <citation type="submission" date="2019-08" db="EMBL/GenBank/DDBJ databases">
        <title>Ulvibacter marinistellae sp. nov., isolated from a starfish, Patiria pectinifera.</title>
        <authorList>
            <person name="Kawano K."/>
            <person name="Ushijima N."/>
            <person name="Kihara M."/>
            <person name="Itoh H."/>
        </authorList>
    </citation>
    <scope>NUCLEOTIDE SEQUENCE [LARGE SCALE GENOMIC DNA]</scope>
    <source>
        <strain evidence="1 2">KK4</strain>
    </source>
</reference>
<comment type="caution">
    <text evidence="1">The sequence shown here is derived from an EMBL/GenBank/DDBJ whole genome shotgun (WGS) entry which is preliminary data.</text>
</comment>
<evidence type="ECO:0008006" key="3">
    <source>
        <dbReference type="Google" id="ProtNLM"/>
    </source>
</evidence>
<accession>A0A5J4FX61</accession>